<evidence type="ECO:0000313" key="1">
    <source>
        <dbReference type="EMBL" id="QJX80761.1"/>
    </source>
</evidence>
<dbReference type="Proteomes" id="UP000501076">
    <property type="component" value="Plasmid pFDU301A"/>
</dbReference>
<organism evidence="1 2">
    <name type="scientific">Priestia megaterium</name>
    <name type="common">Bacillus megaterium</name>
    <dbReference type="NCBI Taxonomy" id="1404"/>
    <lineage>
        <taxon>Bacteria</taxon>
        <taxon>Bacillati</taxon>
        <taxon>Bacillota</taxon>
        <taxon>Bacilli</taxon>
        <taxon>Bacillales</taxon>
        <taxon>Bacillaceae</taxon>
        <taxon>Priestia</taxon>
    </lineage>
</organism>
<geneLocation type="plasmid" evidence="2">
    <name>pfdu301a</name>
</geneLocation>
<evidence type="ECO:0000313" key="2">
    <source>
        <dbReference type="Proteomes" id="UP000501076"/>
    </source>
</evidence>
<dbReference type="RefSeq" id="WP_171778758.1">
    <property type="nucleotide sequence ID" value="NZ_CP045273.1"/>
</dbReference>
<sequence>MNKETNLNLILRNARQNESRENYLNSLSIPLASVIEESDFYVSPQREIIIMDLLEKYSKRTVVKREFQGEERVFQFIKNFKRIPAHFEVFVWSALDEGPVYKLNLQWVIDNFEQLWNKFNKYDLTIVSKNGKVGLMVSEYPGFIDDDFVSDKVLYQVKKWGLI</sequence>
<accession>A0A6M6E133</accession>
<keyword evidence="1" id="KW-0614">Plasmid</keyword>
<reference evidence="1 2" key="1">
    <citation type="submission" date="2019-10" db="EMBL/GenBank/DDBJ databases">
        <title>Complete genome sequences for adaption low water activity.</title>
        <authorList>
            <person name="Zhao L."/>
            <person name="Zhong J."/>
        </authorList>
    </citation>
    <scope>NUCLEOTIDE SEQUENCE [LARGE SCALE GENOMIC DNA]</scope>
    <source>
        <strain evidence="1 2">FDU301</strain>
        <plasmid evidence="2">pfdu301a</plasmid>
    </source>
</reference>
<dbReference type="EMBL" id="CP045273">
    <property type="protein sequence ID" value="QJX80761.1"/>
    <property type="molecule type" value="Genomic_DNA"/>
</dbReference>
<protein>
    <submittedName>
        <fullName evidence="1">Uncharacterized protein</fullName>
    </submittedName>
</protein>
<name>A0A6M6E133_PRIMG</name>
<dbReference type="AlphaFoldDB" id="A0A6M6E133"/>
<gene>
    <name evidence="1" type="ORF">FDZ14_32235</name>
</gene>
<proteinExistence type="predicted"/>